<gene>
    <name evidence="1" type="ORF">PHMEG_00029085</name>
</gene>
<comment type="caution">
    <text evidence="1">The sequence shown here is derived from an EMBL/GenBank/DDBJ whole genome shotgun (WGS) entry which is preliminary data.</text>
</comment>
<protein>
    <submittedName>
        <fullName evidence="1">Uncharacterized protein</fullName>
    </submittedName>
</protein>
<evidence type="ECO:0000313" key="1">
    <source>
        <dbReference type="EMBL" id="OWY99841.1"/>
    </source>
</evidence>
<sequence length="161" mass="17941">MPGKTALILRLGCGRGSERVLLGQFYNCHDQTTLNLVQQGPKPQTLEYAVKKATDIDDQMDNVVMGMIDIGQRWTTAPNECDSGHQWNKDATAVVIGVENGMEHDGEVQAVALFTNPQGVYNTYLCTWDPSPGRIWNRKHWAPKPSKLRERLNSETSDGKA</sequence>
<dbReference type="EMBL" id="NBNE01008119">
    <property type="protein sequence ID" value="OWY99841.1"/>
    <property type="molecule type" value="Genomic_DNA"/>
</dbReference>
<proteinExistence type="predicted"/>
<organism evidence="1 2">
    <name type="scientific">Phytophthora megakarya</name>
    <dbReference type="NCBI Taxonomy" id="4795"/>
    <lineage>
        <taxon>Eukaryota</taxon>
        <taxon>Sar</taxon>
        <taxon>Stramenopiles</taxon>
        <taxon>Oomycota</taxon>
        <taxon>Peronosporomycetes</taxon>
        <taxon>Peronosporales</taxon>
        <taxon>Peronosporaceae</taxon>
        <taxon>Phytophthora</taxon>
    </lineage>
</organism>
<dbReference type="AlphaFoldDB" id="A0A225V3E6"/>
<keyword evidence="2" id="KW-1185">Reference proteome</keyword>
<dbReference type="Proteomes" id="UP000198211">
    <property type="component" value="Unassembled WGS sequence"/>
</dbReference>
<name>A0A225V3E6_9STRA</name>
<accession>A0A225V3E6</accession>
<dbReference type="OrthoDB" id="120414at2759"/>
<evidence type="ECO:0000313" key="2">
    <source>
        <dbReference type="Proteomes" id="UP000198211"/>
    </source>
</evidence>
<reference evidence="2" key="1">
    <citation type="submission" date="2017-03" db="EMBL/GenBank/DDBJ databases">
        <title>Phytopthora megakarya and P. palmivora, two closely related causual agents of cacao black pod achieved similar genome size and gene model numbers by different mechanisms.</title>
        <authorList>
            <person name="Ali S."/>
            <person name="Shao J."/>
            <person name="Larry D.J."/>
            <person name="Kronmiller B."/>
            <person name="Shen D."/>
            <person name="Strem M.D."/>
            <person name="Melnick R.L."/>
            <person name="Guiltinan M.J."/>
            <person name="Tyler B.M."/>
            <person name="Meinhardt L.W."/>
            <person name="Bailey B.A."/>
        </authorList>
    </citation>
    <scope>NUCLEOTIDE SEQUENCE [LARGE SCALE GENOMIC DNA]</scope>
    <source>
        <strain evidence="2">zdho120</strain>
    </source>
</reference>